<evidence type="ECO:0000313" key="2">
    <source>
        <dbReference type="EMBL" id="KYR02951.1"/>
    </source>
</evidence>
<name>A0A152A9Z6_TIELA</name>
<dbReference type="InParanoid" id="A0A152A9Z6"/>
<organism evidence="2 3">
    <name type="scientific">Tieghemostelium lacteum</name>
    <name type="common">Slime mold</name>
    <name type="synonym">Dictyostelium lacteum</name>
    <dbReference type="NCBI Taxonomy" id="361077"/>
    <lineage>
        <taxon>Eukaryota</taxon>
        <taxon>Amoebozoa</taxon>
        <taxon>Evosea</taxon>
        <taxon>Eumycetozoa</taxon>
        <taxon>Dictyostelia</taxon>
        <taxon>Dictyosteliales</taxon>
        <taxon>Raperosteliaceae</taxon>
        <taxon>Tieghemostelium</taxon>
    </lineage>
</organism>
<keyword evidence="3" id="KW-1185">Reference proteome</keyword>
<protein>
    <submittedName>
        <fullName evidence="2">Uncharacterized protein</fullName>
    </submittedName>
</protein>
<dbReference type="OrthoDB" id="10588858at2759"/>
<comment type="caution">
    <text evidence="2">The sequence shown here is derived from an EMBL/GenBank/DDBJ whole genome shotgun (WGS) entry which is preliminary data.</text>
</comment>
<accession>A0A152A9Z6</accession>
<dbReference type="EMBL" id="LODT01000001">
    <property type="protein sequence ID" value="KYR02951.1"/>
    <property type="molecule type" value="Genomic_DNA"/>
</dbReference>
<proteinExistence type="predicted"/>
<dbReference type="Proteomes" id="UP000076078">
    <property type="component" value="Unassembled WGS sequence"/>
</dbReference>
<evidence type="ECO:0000313" key="3">
    <source>
        <dbReference type="Proteomes" id="UP000076078"/>
    </source>
</evidence>
<feature type="compositionally biased region" description="Low complexity" evidence="1">
    <location>
        <begin position="12"/>
        <end position="21"/>
    </location>
</feature>
<evidence type="ECO:0000256" key="1">
    <source>
        <dbReference type="SAM" id="MobiDB-lite"/>
    </source>
</evidence>
<dbReference type="AlphaFoldDB" id="A0A152A9Z6"/>
<sequence>MNNKQTTIPIVDTNSSKTDTNSSKRDTCSPKPETNSNSHSKGGYDTSGSQDKGTNSNCRGSKFVGTLVSQVVTGLVTLFDILSSSKKEANEKQIDRKLREATGKAPYTFHRSYSQCMADIHEFVKQHPKDYSTIFSNGMKTTGKRTEHFKRINDCRNLTKDYWRTIGDWCLQFPEYFENNKELVARYKKQHQQFTDLVQPLDNLAGKNPSEDDVYHIFQDDENNSSK</sequence>
<reference evidence="2 3" key="1">
    <citation type="submission" date="2015-12" db="EMBL/GenBank/DDBJ databases">
        <title>Dictyostelia acquired genes for synthesis and detection of signals that induce cell-type specialization by lateral gene transfer from prokaryotes.</title>
        <authorList>
            <person name="Gloeckner G."/>
            <person name="Schaap P."/>
        </authorList>
    </citation>
    <scope>NUCLEOTIDE SEQUENCE [LARGE SCALE GENOMIC DNA]</scope>
    <source>
        <strain evidence="2 3">TK</strain>
    </source>
</reference>
<feature type="compositionally biased region" description="Polar residues" evidence="1">
    <location>
        <begin position="32"/>
        <end position="56"/>
    </location>
</feature>
<gene>
    <name evidence="2" type="ORF">DLAC_00434</name>
</gene>
<feature type="region of interest" description="Disordered" evidence="1">
    <location>
        <begin position="1"/>
        <end position="56"/>
    </location>
</feature>
<dbReference type="OMA" id="MADIHEF"/>